<keyword evidence="2" id="KW-0378">Hydrolase</keyword>
<dbReference type="SUPFAM" id="SSF49899">
    <property type="entry name" value="Concanavalin A-like lectins/glucanases"/>
    <property type="match status" value="1"/>
</dbReference>
<dbReference type="SUPFAM" id="SSF75005">
    <property type="entry name" value="Arabinanase/levansucrase/invertase"/>
    <property type="match status" value="1"/>
</dbReference>
<dbReference type="InterPro" id="IPR006710">
    <property type="entry name" value="Glyco_hydro_43"/>
</dbReference>
<dbReference type="Pfam" id="PF17851">
    <property type="entry name" value="GH43_C2"/>
    <property type="match status" value="1"/>
</dbReference>
<dbReference type="InterPro" id="IPR041542">
    <property type="entry name" value="GH43_C2"/>
</dbReference>
<keyword evidence="9" id="KW-1185">Reference proteome</keyword>
<dbReference type="PROSITE" id="PS51257">
    <property type="entry name" value="PROKAR_LIPOPROTEIN"/>
    <property type="match status" value="1"/>
</dbReference>
<keyword evidence="6" id="KW-0732">Signal</keyword>
<dbReference type="OrthoDB" id="9801455at2"/>
<dbReference type="InterPro" id="IPR051795">
    <property type="entry name" value="Glycosyl_Hydrlase_43"/>
</dbReference>
<dbReference type="EMBL" id="RKHO01000001">
    <property type="protein sequence ID" value="ROR92659.1"/>
    <property type="molecule type" value="Genomic_DNA"/>
</dbReference>
<evidence type="ECO:0000256" key="4">
    <source>
        <dbReference type="PIRSR" id="PIRSR606710-2"/>
    </source>
</evidence>
<evidence type="ECO:0000256" key="1">
    <source>
        <dbReference type="ARBA" id="ARBA00009865"/>
    </source>
</evidence>
<feature type="chain" id="PRO_5017944859" evidence="6">
    <location>
        <begin position="36"/>
        <end position="612"/>
    </location>
</feature>
<keyword evidence="3" id="KW-0326">Glycosidase</keyword>
<evidence type="ECO:0000256" key="2">
    <source>
        <dbReference type="ARBA" id="ARBA00022801"/>
    </source>
</evidence>
<dbReference type="GO" id="GO:0004553">
    <property type="term" value="F:hydrolase activity, hydrolyzing O-glycosyl compounds"/>
    <property type="evidence" value="ECO:0007669"/>
    <property type="project" value="InterPro"/>
</dbReference>
<dbReference type="Pfam" id="PF04616">
    <property type="entry name" value="Glyco_hydro_43"/>
    <property type="match status" value="1"/>
</dbReference>
<dbReference type="PANTHER" id="PTHR42812:SF14">
    <property type="entry name" value="SECRETED PROTEIN"/>
    <property type="match status" value="1"/>
</dbReference>
<dbReference type="InterPro" id="IPR013320">
    <property type="entry name" value="ConA-like_dom_sf"/>
</dbReference>
<accession>A0A3N2CYR6</accession>
<evidence type="ECO:0000259" key="7">
    <source>
        <dbReference type="Pfam" id="PF17851"/>
    </source>
</evidence>
<dbReference type="InterPro" id="IPR023296">
    <property type="entry name" value="Glyco_hydro_beta-prop_sf"/>
</dbReference>
<feature type="domain" description="Beta-xylosidase C-terminal Concanavalin A-like" evidence="7">
    <location>
        <begin position="417"/>
        <end position="564"/>
    </location>
</feature>
<dbReference type="Proteomes" id="UP000281738">
    <property type="component" value="Unassembled WGS sequence"/>
</dbReference>
<evidence type="ECO:0000313" key="9">
    <source>
        <dbReference type="Proteomes" id="UP000281738"/>
    </source>
</evidence>
<evidence type="ECO:0000256" key="3">
    <source>
        <dbReference type="ARBA" id="ARBA00023295"/>
    </source>
</evidence>
<evidence type="ECO:0000256" key="6">
    <source>
        <dbReference type="SAM" id="SignalP"/>
    </source>
</evidence>
<protein>
    <submittedName>
        <fullName evidence="8">Arabinan endo-1,5-alpha-L-arabinosidase</fullName>
    </submittedName>
</protein>
<dbReference type="RefSeq" id="WP_123392318.1">
    <property type="nucleotide sequence ID" value="NZ_RKHO01000001.1"/>
</dbReference>
<proteinExistence type="inferred from homology"/>
<gene>
    <name evidence="8" type="ORF">EDD33_3556</name>
</gene>
<evidence type="ECO:0000313" key="8">
    <source>
        <dbReference type="EMBL" id="ROR92659.1"/>
    </source>
</evidence>
<dbReference type="Gene3D" id="2.115.10.20">
    <property type="entry name" value="Glycosyl hydrolase domain, family 43"/>
    <property type="match status" value="1"/>
</dbReference>
<dbReference type="PANTHER" id="PTHR42812">
    <property type="entry name" value="BETA-XYLOSIDASE"/>
    <property type="match status" value="1"/>
</dbReference>
<feature type="signal peptide" evidence="6">
    <location>
        <begin position="1"/>
        <end position="35"/>
    </location>
</feature>
<sequence length="612" mass="65033">MRFRFAALAATAVVSCLLAGLLAVSPGVPTPTAQAAGATYTNPLRPTAGTRTVTNCPDPHVFRGAGGYARSWFMVCTSDPIDDRDAAATPRVSRTLPVLRSEDLVHWRYVGAAASARPSWAAPGASLWAPDVTWSPTRKRYYMTFGVTDVRDRVSGQPGCARDRAIGVAVATRPTGPWTPSATPVVAPRRLGPGCDFAATIDPHLLEASGSIPPVLYFGSFAGGVQAAPAALTRTGMRLTGRVRPVTVTRRFEAPDVVRRGGYHYLTVSAGDCCNGGLSGYSVVTARSRSPYGPFRDRDGVSLLDRRPGGTPVLAASGNRWVGPGHTSTFVDRGGQWWTVYHAVDLARPFLAGEVITRRPPMLDPVDWVGGWPTVRAGRGASSTAVPVPAAQTGQRSAYRPSPVPADPPGVLDVARSDDFDGAALADRWTWLRSPAPEDVEVTDGTLRLRTHTNSLYAARNDAPLLLQAAPEGDYVVETRVTLEVPGAGAPSGTQAGLVVHAGDDRYLKLVHAVAGEIEQVGFVREAGPTPRRIGISTVGPPGATTWLRLVHTTEGAARLYRADSSRDGITWTRGSTWRADDLVAPRIGLVAGGGEGSTARFDHLRVWSLRR</sequence>
<dbReference type="AlphaFoldDB" id="A0A3N2CYR6"/>
<organism evidence="8 9">
    <name type="scientific">Nocardioides aurantiacus</name>
    <dbReference type="NCBI Taxonomy" id="86796"/>
    <lineage>
        <taxon>Bacteria</taxon>
        <taxon>Bacillati</taxon>
        <taxon>Actinomycetota</taxon>
        <taxon>Actinomycetes</taxon>
        <taxon>Propionibacteriales</taxon>
        <taxon>Nocardioidaceae</taxon>
        <taxon>Nocardioides</taxon>
    </lineage>
</organism>
<name>A0A3N2CYR6_9ACTN</name>
<feature type="site" description="Important for catalytic activity, responsible for pKa modulation of the active site Glu and correct orientation of both the proton donor and substrate" evidence="4">
    <location>
        <position position="202"/>
    </location>
</feature>
<dbReference type="GO" id="GO:0005975">
    <property type="term" value="P:carbohydrate metabolic process"/>
    <property type="evidence" value="ECO:0007669"/>
    <property type="project" value="InterPro"/>
</dbReference>
<comment type="caution">
    <text evidence="8">The sequence shown here is derived from an EMBL/GenBank/DDBJ whole genome shotgun (WGS) entry which is preliminary data.</text>
</comment>
<dbReference type="Gene3D" id="2.60.120.200">
    <property type="match status" value="1"/>
</dbReference>
<evidence type="ECO:0000256" key="5">
    <source>
        <dbReference type="SAM" id="MobiDB-lite"/>
    </source>
</evidence>
<feature type="region of interest" description="Disordered" evidence="5">
    <location>
        <begin position="379"/>
        <end position="406"/>
    </location>
</feature>
<comment type="similarity">
    <text evidence="1">Belongs to the glycosyl hydrolase 43 family.</text>
</comment>
<reference evidence="8 9" key="1">
    <citation type="submission" date="2018-11" db="EMBL/GenBank/DDBJ databases">
        <title>Sequencing the genomes of 1000 actinobacteria strains.</title>
        <authorList>
            <person name="Klenk H.-P."/>
        </authorList>
    </citation>
    <scope>NUCLEOTIDE SEQUENCE [LARGE SCALE GENOMIC DNA]</scope>
    <source>
        <strain evidence="8 9">DSM 12652</strain>
    </source>
</reference>